<dbReference type="InterPro" id="IPR007236">
    <property type="entry name" value="SlyX"/>
</dbReference>
<evidence type="ECO:0000313" key="3">
    <source>
        <dbReference type="EMBL" id="QZN99727.1"/>
    </source>
</evidence>
<sequence length="76" mass="8498">MARPSLETPADGLADRLDALEARYAHQELTIEQLNETVAEQWAVIDRLKREISHLAERLEDAAAGVAPVDRPPPHY</sequence>
<dbReference type="HAMAP" id="MF_00715">
    <property type="entry name" value="SlyX"/>
    <property type="match status" value="1"/>
</dbReference>
<dbReference type="Pfam" id="PF04102">
    <property type="entry name" value="SlyX"/>
    <property type="match status" value="1"/>
</dbReference>
<evidence type="ECO:0000256" key="1">
    <source>
        <dbReference type="HAMAP-Rule" id="MF_00715"/>
    </source>
</evidence>
<dbReference type="Proteomes" id="UP000825701">
    <property type="component" value="Chromosome"/>
</dbReference>
<keyword evidence="2" id="KW-0175">Coiled coil</keyword>
<dbReference type="EMBL" id="CP081869">
    <property type="protein sequence ID" value="QZN99727.1"/>
    <property type="molecule type" value="Genomic_DNA"/>
</dbReference>
<reference evidence="3" key="1">
    <citation type="submission" date="2021-08" db="EMBL/GenBank/DDBJ databases">
        <authorList>
            <person name="Zhang H."/>
            <person name="Xu M."/>
            <person name="Yu Z."/>
            <person name="Yang L."/>
            <person name="Cai Y."/>
        </authorList>
    </citation>
    <scope>NUCLEOTIDE SEQUENCE</scope>
    <source>
        <strain evidence="3">CHL1</strain>
    </source>
</reference>
<accession>A0A9E6RAN3</accession>
<dbReference type="Gene3D" id="1.20.5.300">
    <property type="match status" value="1"/>
</dbReference>
<keyword evidence="4" id="KW-1185">Reference proteome</keyword>
<dbReference type="KEGG" id="cmet:K6K41_24130"/>
<feature type="coiled-coil region" evidence="2">
    <location>
        <begin position="10"/>
        <end position="65"/>
    </location>
</feature>
<dbReference type="RefSeq" id="WP_261402826.1">
    <property type="nucleotide sequence ID" value="NZ_CP081869.1"/>
</dbReference>
<proteinExistence type="inferred from homology"/>
<evidence type="ECO:0000313" key="4">
    <source>
        <dbReference type="Proteomes" id="UP000825701"/>
    </source>
</evidence>
<dbReference type="AlphaFoldDB" id="A0A9E6RAN3"/>
<name>A0A9E6RAN3_9HYPH</name>
<organism evidence="3 4">
    <name type="scientific">Chenggangzhangella methanolivorans</name>
    <dbReference type="NCBI Taxonomy" id="1437009"/>
    <lineage>
        <taxon>Bacteria</taxon>
        <taxon>Pseudomonadati</taxon>
        <taxon>Pseudomonadota</taxon>
        <taxon>Alphaproteobacteria</taxon>
        <taxon>Hyphomicrobiales</taxon>
        <taxon>Methylopilaceae</taxon>
        <taxon>Chenggangzhangella</taxon>
    </lineage>
</organism>
<gene>
    <name evidence="1" type="primary">slyX</name>
    <name evidence="3" type="ORF">K6K41_24130</name>
</gene>
<dbReference type="PANTHER" id="PTHR36508">
    <property type="entry name" value="PROTEIN SLYX"/>
    <property type="match status" value="1"/>
</dbReference>
<evidence type="ECO:0000256" key="2">
    <source>
        <dbReference type="SAM" id="Coils"/>
    </source>
</evidence>
<protein>
    <recommendedName>
        <fullName evidence="1">Protein SlyX homolog</fullName>
    </recommendedName>
</protein>
<comment type="similarity">
    <text evidence="1">Belongs to the SlyX family.</text>
</comment>
<dbReference type="PANTHER" id="PTHR36508:SF1">
    <property type="entry name" value="PROTEIN SLYX"/>
    <property type="match status" value="1"/>
</dbReference>